<evidence type="ECO:0000313" key="1">
    <source>
        <dbReference type="EMBL" id="KTD14466.1"/>
    </source>
</evidence>
<keyword evidence="2" id="KW-1185">Reference proteome</keyword>
<name>A0A0W0V2X8_9GAMM</name>
<dbReference type="Proteomes" id="UP000054761">
    <property type="component" value="Unassembled WGS sequence"/>
</dbReference>
<evidence type="ECO:0000313" key="2">
    <source>
        <dbReference type="Proteomes" id="UP000054761"/>
    </source>
</evidence>
<proteinExistence type="predicted"/>
<dbReference type="EMBL" id="LNYH01000149">
    <property type="protein sequence ID" value="KTD14466.1"/>
    <property type="molecule type" value="Genomic_DNA"/>
</dbReference>
<protein>
    <submittedName>
        <fullName evidence="1">Uncharacterized protein</fullName>
    </submittedName>
</protein>
<accession>A0A0W0V2X8</accession>
<sequence>MLRFLVILVRWPSSQKGLVVITQARKAEHTCSFYYSGPAEGVASMFPSPDLSLSKPFLAESLAP</sequence>
<organism evidence="1 2">
    <name type="scientific">Legionella israelensis</name>
    <dbReference type="NCBI Taxonomy" id="454"/>
    <lineage>
        <taxon>Bacteria</taxon>
        <taxon>Pseudomonadati</taxon>
        <taxon>Pseudomonadota</taxon>
        <taxon>Gammaproteobacteria</taxon>
        <taxon>Legionellales</taxon>
        <taxon>Legionellaceae</taxon>
        <taxon>Legionella</taxon>
    </lineage>
</organism>
<comment type="caution">
    <text evidence="1">The sequence shown here is derived from an EMBL/GenBank/DDBJ whole genome shotgun (WGS) entry which is preliminary data.</text>
</comment>
<dbReference type="AlphaFoldDB" id="A0A0W0V2X8"/>
<gene>
    <name evidence="1" type="ORF">Lisr_2694</name>
</gene>
<reference evidence="1 2" key="1">
    <citation type="submission" date="2015-11" db="EMBL/GenBank/DDBJ databases">
        <title>Genomic analysis of 38 Legionella species identifies large and diverse effector repertoires.</title>
        <authorList>
            <person name="Burstein D."/>
            <person name="Amaro F."/>
            <person name="Zusman T."/>
            <person name="Lifshitz Z."/>
            <person name="Cohen O."/>
            <person name="Gilbert J.A."/>
            <person name="Pupko T."/>
            <person name="Shuman H.A."/>
            <person name="Segal G."/>
        </authorList>
    </citation>
    <scope>NUCLEOTIDE SEQUENCE [LARGE SCALE GENOMIC DNA]</scope>
    <source>
        <strain evidence="1 2">Bercovier 4</strain>
    </source>
</reference>
<dbReference type="STRING" id="454.Lisr_2694"/>